<dbReference type="GO" id="GO:0160104">
    <property type="term" value="F:tRNA (guanine(26)-N2)-dimethyltransferase activity"/>
    <property type="evidence" value="ECO:0007669"/>
    <property type="project" value="UniProtKB-UniRule"/>
</dbReference>
<name>A0A078ATN0_STYLE</name>
<dbReference type="InterPro" id="IPR002905">
    <property type="entry name" value="Trm1"/>
</dbReference>
<evidence type="ECO:0000256" key="2">
    <source>
        <dbReference type="ARBA" id="ARBA00022603"/>
    </source>
</evidence>
<keyword evidence="4 9" id="KW-0949">S-adenosyl-L-methionine</keyword>
<dbReference type="AlphaFoldDB" id="A0A078ATN0"/>
<evidence type="ECO:0000256" key="9">
    <source>
        <dbReference type="PROSITE-ProRule" id="PRU00958"/>
    </source>
</evidence>
<evidence type="ECO:0000256" key="1">
    <source>
        <dbReference type="ARBA" id="ARBA00022555"/>
    </source>
</evidence>
<keyword evidence="5 9" id="KW-0819">tRNA processing</keyword>
<dbReference type="FunCoup" id="A0A078ATN0">
    <property type="interactions" value="342"/>
</dbReference>
<evidence type="ECO:0000256" key="5">
    <source>
        <dbReference type="ARBA" id="ARBA00022694"/>
    </source>
</evidence>
<dbReference type="OrthoDB" id="6349953at2759"/>
<comment type="similarity">
    <text evidence="9">Belongs to the class I-like SAM-binding methyltransferase superfamily. Trm1 family.</text>
</comment>
<evidence type="ECO:0000313" key="11">
    <source>
        <dbReference type="EMBL" id="CDW84572.1"/>
    </source>
</evidence>
<keyword evidence="6 9" id="KW-0694">RNA-binding</keyword>
<feature type="region of interest" description="Disordered" evidence="10">
    <location>
        <begin position="547"/>
        <end position="586"/>
    </location>
</feature>
<dbReference type="InterPro" id="IPR029063">
    <property type="entry name" value="SAM-dependent_MTases_sf"/>
</dbReference>
<evidence type="ECO:0000256" key="8">
    <source>
        <dbReference type="ARBA" id="ARBA00051897"/>
    </source>
</evidence>
<dbReference type="GO" id="GO:0000049">
    <property type="term" value="F:tRNA binding"/>
    <property type="evidence" value="ECO:0007669"/>
    <property type="project" value="UniProtKB-UniRule"/>
</dbReference>
<gene>
    <name evidence="11" type="primary">Contig6684.g7150</name>
    <name evidence="11" type="ORF">STYLEM_13637</name>
</gene>
<dbReference type="PROSITE" id="PS51626">
    <property type="entry name" value="SAM_MT_TRM1"/>
    <property type="match status" value="1"/>
</dbReference>
<dbReference type="InterPro" id="IPR042296">
    <property type="entry name" value="tRNA_met_Trm1_C"/>
</dbReference>
<dbReference type="PANTHER" id="PTHR10631">
    <property type="entry name" value="N 2 ,N 2 -DIMETHYLGUANOSINE TRNA METHYLTRANSFERASE"/>
    <property type="match status" value="1"/>
</dbReference>
<evidence type="ECO:0000256" key="3">
    <source>
        <dbReference type="ARBA" id="ARBA00022679"/>
    </source>
</evidence>
<dbReference type="GO" id="GO:0005634">
    <property type="term" value="C:nucleus"/>
    <property type="evidence" value="ECO:0007669"/>
    <property type="project" value="TreeGrafter"/>
</dbReference>
<dbReference type="Proteomes" id="UP000039865">
    <property type="component" value="Unassembled WGS sequence"/>
</dbReference>
<comment type="catalytic activity">
    <reaction evidence="8 9">
        <text>guanosine(26) in tRNA + 2 S-adenosyl-L-methionine = N(2)-dimethylguanosine(26) in tRNA + 2 S-adenosyl-L-homocysteine + 2 H(+)</text>
        <dbReference type="Rhea" id="RHEA:43140"/>
        <dbReference type="Rhea" id="RHEA-COMP:10359"/>
        <dbReference type="Rhea" id="RHEA-COMP:10360"/>
        <dbReference type="ChEBI" id="CHEBI:15378"/>
        <dbReference type="ChEBI" id="CHEBI:57856"/>
        <dbReference type="ChEBI" id="CHEBI:59789"/>
        <dbReference type="ChEBI" id="CHEBI:74269"/>
        <dbReference type="ChEBI" id="CHEBI:74513"/>
        <dbReference type="EC" id="2.1.1.216"/>
    </reaction>
</comment>
<evidence type="ECO:0000256" key="10">
    <source>
        <dbReference type="SAM" id="MobiDB-lite"/>
    </source>
</evidence>
<dbReference type="GO" id="GO:0002940">
    <property type="term" value="P:tRNA N2-guanine methylation"/>
    <property type="evidence" value="ECO:0007669"/>
    <property type="project" value="TreeGrafter"/>
</dbReference>
<dbReference type="EMBL" id="CCKQ01012939">
    <property type="protein sequence ID" value="CDW84572.1"/>
    <property type="molecule type" value="Genomic_DNA"/>
</dbReference>
<keyword evidence="1 9" id="KW-0820">tRNA-binding</keyword>
<accession>A0A078ATN0</accession>
<proteinExistence type="inferred from homology"/>
<evidence type="ECO:0000256" key="4">
    <source>
        <dbReference type="ARBA" id="ARBA00022691"/>
    </source>
</evidence>
<reference evidence="11 12" key="1">
    <citation type="submission" date="2014-06" db="EMBL/GenBank/DDBJ databases">
        <authorList>
            <person name="Swart Estienne"/>
        </authorList>
    </citation>
    <scope>NUCLEOTIDE SEQUENCE [LARGE SCALE GENOMIC DNA]</scope>
    <source>
        <strain evidence="11 12">130c</strain>
    </source>
</reference>
<evidence type="ECO:0000256" key="6">
    <source>
        <dbReference type="ARBA" id="ARBA00022884"/>
    </source>
</evidence>
<dbReference type="InParanoid" id="A0A078ATN0"/>
<dbReference type="Gene3D" id="3.30.56.70">
    <property type="entry name" value="N2,N2-dimethylguanosine tRNA methyltransferase, C-terminal domain"/>
    <property type="match status" value="1"/>
</dbReference>
<sequence length="586" mass="67284">MEAEQNHQNVPEGYKVLKEGQASILYKEEKLQADLEGKIRTGKGKRNCTDQNDTRGTVFYNPVQEFNRDFSILSIREFAKIRQEEKQKKNKDHDGISILEALAATGLRSVRYMKEISPITKLLANDIDSTATELMKKNFDFNNIDPNLYQICTQDAIDVMNLQRMNKTFFDVVDLDPYGTAVPFLESCLNSLADGGLIAVTFTDMAVLCSRTPHVTFYKYGGSPLNKRYCHEMVSLSVLIFHQALRLVLHMISQMANRQQKYIEPLVSLTVDFYVRLFIRVHDGPQKCHSSITKYSHVFQCMECESFWTLPFGTHTEQEITKEPSHKWQKPENINQEDAIKTRQATKKQSNQNQQEEEKESEKKLKDKYQVSRISSIPNRCTVCEGPLAMGGPIWNGKIHNIEFVQRLLEVARNNSDKTHADYQKEVKLGTTKRIQAILAAIIDEDQCGESPLNWDFSQISSSLKMQNPKKNELFNAFRSVGSKLTQTYYDPRQYKTDASPEVIYDIYRAFKMKECNGDQDKIFRNINQLGFAHRILSQQAKIIPNLNGDPIDGVEKETKKNKKKKYLPNPQPHWGPAARATGNKK</sequence>
<protein>
    <recommendedName>
        <fullName evidence="7 9">tRNA (guanine(26)-N(2))-dimethyltransferase</fullName>
        <ecNumber evidence="7 9">2.1.1.216</ecNumber>
    </recommendedName>
</protein>
<dbReference type="SUPFAM" id="SSF53335">
    <property type="entry name" value="S-adenosyl-L-methionine-dependent methyltransferases"/>
    <property type="match status" value="1"/>
</dbReference>
<evidence type="ECO:0000313" key="12">
    <source>
        <dbReference type="Proteomes" id="UP000039865"/>
    </source>
</evidence>
<evidence type="ECO:0000256" key="7">
    <source>
        <dbReference type="ARBA" id="ARBA00039099"/>
    </source>
</evidence>
<dbReference type="Pfam" id="PF02005">
    <property type="entry name" value="TRM"/>
    <property type="match status" value="1"/>
</dbReference>
<feature type="compositionally biased region" description="Basic and acidic residues" evidence="10">
    <location>
        <begin position="360"/>
        <end position="369"/>
    </location>
</feature>
<dbReference type="PANTHER" id="PTHR10631:SF3">
    <property type="entry name" value="TRNA (GUANINE(26)-N(2))-DIMETHYLTRANSFERASE"/>
    <property type="match status" value="1"/>
</dbReference>
<organism evidence="11 12">
    <name type="scientific">Stylonychia lemnae</name>
    <name type="common">Ciliate</name>
    <dbReference type="NCBI Taxonomy" id="5949"/>
    <lineage>
        <taxon>Eukaryota</taxon>
        <taxon>Sar</taxon>
        <taxon>Alveolata</taxon>
        <taxon>Ciliophora</taxon>
        <taxon>Intramacronucleata</taxon>
        <taxon>Spirotrichea</taxon>
        <taxon>Stichotrichia</taxon>
        <taxon>Sporadotrichida</taxon>
        <taxon>Oxytrichidae</taxon>
        <taxon>Stylonychinae</taxon>
        <taxon>Stylonychia</taxon>
    </lineage>
</organism>
<dbReference type="Gene3D" id="3.40.50.150">
    <property type="entry name" value="Vaccinia Virus protein VP39"/>
    <property type="match status" value="1"/>
</dbReference>
<feature type="region of interest" description="Disordered" evidence="10">
    <location>
        <begin position="342"/>
        <end position="369"/>
    </location>
</feature>
<dbReference type="EC" id="2.1.1.216" evidence="7 9"/>
<dbReference type="OMA" id="MKCCHEM"/>
<keyword evidence="3 9" id="KW-0808">Transferase</keyword>
<keyword evidence="2 9" id="KW-0489">Methyltransferase</keyword>
<keyword evidence="12" id="KW-1185">Reference proteome</keyword>